<evidence type="ECO:0008006" key="4">
    <source>
        <dbReference type="Google" id="ProtNLM"/>
    </source>
</evidence>
<evidence type="ECO:0000313" key="2">
    <source>
        <dbReference type="EMBL" id="GAA4304268.1"/>
    </source>
</evidence>
<reference evidence="3" key="1">
    <citation type="journal article" date="2019" name="Int. J. Syst. Evol. Microbiol.">
        <title>The Global Catalogue of Microorganisms (GCM) 10K type strain sequencing project: providing services to taxonomists for standard genome sequencing and annotation.</title>
        <authorList>
            <consortium name="The Broad Institute Genomics Platform"/>
            <consortium name="The Broad Institute Genome Sequencing Center for Infectious Disease"/>
            <person name="Wu L."/>
            <person name="Ma J."/>
        </authorList>
    </citation>
    <scope>NUCLEOTIDE SEQUENCE [LARGE SCALE GENOMIC DNA]</scope>
    <source>
        <strain evidence="3">JCM 17664</strain>
    </source>
</reference>
<keyword evidence="3" id="KW-1185">Reference proteome</keyword>
<dbReference type="InterPro" id="IPR021428">
    <property type="entry name" value="DUF3078"/>
</dbReference>
<accession>A0ABP8FI00</accession>
<keyword evidence="1" id="KW-0732">Signal</keyword>
<evidence type="ECO:0000256" key="1">
    <source>
        <dbReference type="SAM" id="SignalP"/>
    </source>
</evidence>
<dbReference type="RefSeq" id="WP_344975882.1">
    <property type="nucleotide sequence ID" value="NZ_BAABFN010000001.1"/>
</dbReference>
<comment type="caution">
    <text evidence="2">The sequence shown here is derived from an EMBL/GenBank/DDBJ whole genome shotgun (WGS) entry which is preliminary data.</text>
</comment>
<proteinExistence type="predicted"/>
<evidence type="ECO:0000313" key="3">
    <source>
        <dbReference type="Proteomes" id="UP001501207"/>
    </source>
</evidence>
<feature type="chain" id="PRO_5045589436" description="DUF3078 domain-containing protein" evidence="1">
    <location>
        <begin position="20"/>
        <end position="407"/>
    </location>
</feature>
<protein>
    <recommendedName>
        <fullName evidence="4">DUF3078 domain-containing protein</fullName>
    </recommendedName>
</protein>
<name>A0ABP8FI00_9BACT</name>
<gene>
    <name evidence="2" type="ORF">GCM10023143_08520</name>
</gene>
<dbReference type="Pfam" id="PF11276">
    <property type="entry name" value="DUF3078"/>
    <property type="match status" value="1"/>
</dbReference>
<dbReference type="Proteomes" id="UP001501207">
    <property type="component" value="Unassembled WGS sequence"/>
</dbReference>
<sequence length="407" mass="45480">MKKYIACVAILLFLGPVLSAQVINYPPATSEDSGYGDTTGLPVPQEMPIDTLQLNAPIEEAPSGGFVPMIEGRHTEIKQQPNYDPRAVMTELNKGKYGKPIDTSKEKIHWRKGGTFALNISQGSLSNWAAGGDHFSIAAGSVANLYANFAKKRHSWDNNIDLAFGYLNTTSLGTRKSDDKIDFYSKYGFRFARHWSYSAMISFRSQFANGYQYPDDSTVISHFLAPGYVLASLGVDFRPAPYFSLLLSPLTSRFVIVADQRLANQGAYGVDSAHYIYLPGGNSRLMLEKGKMLRYEFGAFLSAQFNKEIMKNITWVSRLDLYSNYFVNPQNIDVDWTSLLTLKVNKYITATLNTELIYDDDVKFITYATNADGSIIKDPETGEGIILRKTARTQFKELIGLGFAYTF</sequence>
<feature type="signal peptide" evidence="1">
    <location>
        <begin position="1"/>
        <end position="19"/>
    </location>
</feature>
<organism evidence="2 3">
    <name type="scientific">Compostibacter hankyongensis</name>
    <dbReference type="NCBI Taxonomy" id="1007089"/>
    <lineage>
        <taxon>Bacteria</taxon>
        <taxon>Pseudomonadati</taxon>
        <taxon>Bacteroidota</taxon>
        <taxon>Chitinophagia</taxon>
        <taxon>Chitinophagales</taxon>
        <taxon>Chitinophagaceae</taxon>
        <taxon>Compostibacter</taxon>
    </lineage>
</organism>
<dbReference type="EMBL" id="BAABFN010000001">
    <property type="protein sequence ID" value="GAA4304268.1"/>
    <property type="molecule type" value="Genomic_DNA"/>
</dbReference>